<evidence type="ECO:0000256" key="2">
    <source>
        <dbReference type="ARBA" id="ARBA00022574"/>
    </source>
</evidence>
<reference evidence="5 6" key="1">
    <citation type="submission" date="2019-05" db="EMBL/GenBank/DDBJ databases">
        <title>The compact genome of Giardia muris reveals important steps in the evolution of intestinal protozoan parasites.</title>
        <authorList>
            <person name="Xu F."/>
            <person name="Jimenez-Gonzalez A."/>
            <person name="Einarsson E."/>
            <person name="Astvaldsson A."/>
            <person name="Peirasmaki D."/>
            <person name="Eckmann L."/>
            <person name="Andersson J.O."/>
            <person name="Svard S.G."/>
            <person name="Jerlstrom-Hultqvist J."/>
        </authorList>
    </citation>
    <scope>NUCLEOTIDE SEQUENCE [LARGE SCALE GENOMIC DNA]</scope>
    <source>
        <strain evidence="5 6">Roberts-Thomson</strain>
    </source>
</reference>
<evidence type="ECO:0000256" key="1">
    <source>
        <dbReference type="ARBA" id="ARBA00009890"/>
    </source>
</evidence>
<dbReference type="SUPFAM" id="SSF50978">
    <property type="entry name" value="WD40 repeat-like"/>
    <property type="match status" value="1"/>
</dbReference>
<dbReference type="OrthoDB" id="400at2759"/>
<comment type="similarity">
    <text evidence="1">Belongs to the WD repeat LST8 family.</text>
</comment>
<sequence>MEGAFLATGSYDRTIRIWDVGSQQPLATYNFRQIPNGLALSPDWQHLAAVGKGSVSVYDLKQNAEPCKFDAEEVLNWTTCRFTDDGMSLLACSDSGLLRRYCQRSAQVEGIDVEAGLNTMEIDSVAGYILLGDQEGCLRAYDLRQMKTEVGKVVAFEHDIGVRYILTLPGSLLACCDSRGILKLYKYGEGGEFFRQIQSIQAHVGMITHISATKDGTHLATSGIDRSCKIWFLRSPETTPLMRYGELPQQDMTIWSSVFVNNADGIFTTSDKTLKLWRWRHGVPREPVNIFAGHSHTVVSVLLRERSS</sequence>
<accession>A0A4Z1TDB7</accession>
<dbReference type="PROSITE" id="PS00678">
    <property type="entry name" value="WD_REPEATS_1"/>
    <property type="match status" value="1"/>
</dbReference>
<evidence type="ECO:0000256" key="4">
    <source>
        <dbReference type="PROSITE-ProRule" id="PRU00221"/>
    </source>
</evidence>
<dbReference type="InterPro" id="IPR019775">
    <property type="entry name" value="WD40_repeat_CS"/>
</dbReference>
<protein>
    <submittedName>
        <fullName evidence="5">G beta-like protein GBL</fullName>
    </submittedName>
</protein>
<dbReference type="InterPro" id="IPR015943">
    <property type="entry name" value="WD40/YVTN_repeat-like_dom_sf"/>
</dbReference>
<feature type="repeat" description="WD" evidence="4">
    <location>
        <begin position="1"/>
        <end position="28"/>
    </location>
</feature>
<dbReference type="GO" id="GO:0032956">
    <property type="term" value="P:regulation of actin cytoskeleton organization"/>
    <property type="evidence" value="ECO:0007669"/>
    <property type="project" value="TreeGrafter"/>
</dbReference>
<comment type="caution">
    <text evidence="5">The sequence shown here is derived from an EMBL/GenBank/DDBJ whole genome shotgun (WGS) entry which is preliminary data.</text>
</comment>
<gene>
    <name evidence="5" type="ORF">GMRT_13122</name>
</gene>
<keyword evidence="2 4" id="KW-0853">WD repeat</keyword>
<evidence type="ECO:0000313" key="5">
    <source>
        <dbReference type="EMBL" id="TNJ30531.1"/>
    </source>
</evidence>
<dbReference type="Proteomes" id="UP000315496">
    <property type="component" value="Chromosome 1"/>
</dbReference>
<dbReference type="PROSITE" id="PS50294">
    <property type="entry name" value="WD_REPEATS_REGION"/>
    <property type="match status" value="2"/>
</dbReference>
<keyword evidence="3" id="KW-0677">Repeat</keyword>
<feature type="repeat" description="WD" evidence="4">
    <location>
        <begin position="200"/>
        <end position="241"/>
    </location>
</feature>
<dbReference type="InterPro" id="IPR037588">
    <property type="entry name" value="MLST8"/>
</dbReference>
<proteinExistence type="inferred from homology"/>
<dbReference type="AlphaFoldDB" id="A0A4Z1TDB7"/>
<evidence type="ECO:0000256" key="3">
    <source>
        <dbReference type="ARBA" id="ARBA00022737"/>
    </source>
</evidence>
<dbReference type="PROSITE" id="PS50082">
    <property type="entry name" value="WD_REPEATS_2"/>
    <property type="match status" value="2"/>
</dbReference>
<dbReference type="Gene3D" id="2.130.10.10">
    <property type="entry name" value="YVTN repeat-like/Quinoprotein amine dehydrogenase"/>
    <property type="match status" value="2"/>
</dbReference>
<dbReference type="GO" id="GO:0031929">
    <property type="term" value="P:TOR signaling"/>
    <property type="evidence" value="ECO:0007669"/>
    <property type="project" value="InterPro"/>
</dbReference>
<dbReference type="Pfam" id="PF00400">
    <property type="entry name" value="WD40"/>
    <property type="match status" value="2"/>
</dbReference>
<dbReference type="EMBL" id="VDLU01000001">
    <property type="protein sequence ID" value="TNJ30531.1"/>
    <property type="molecule type" value="Genomic_DNA"/>
</dbReference>
<dbReference type="PANTHER" id="PTHR19842:SF0">
    <property type="entry name" value="TARGET OF RAPAMYCIN COMPLEX SUBUNIT LST8"/>
    <property type="match status" value="1"/>
</dbReference>
<dbReference type="VEuPathDB" id="GiardiaDB:GMRT_13122"/>
<dbReference type="GO" id="GO:0031932">
    <property type="term" value="C:TORC2 complex"/>
    <property type="evidence" value="ECO:0007669"/>
    <property type="project" value="InterPro"/>
</dbReference>
<evidence type="ECO:0000313" key="6">
    <source>
        <dbReference type="Proteomes" id="UP000315496"/>
    </source>
</evidence>
<dbReference type="InterPro" id="IPR036322">
    <property type="entry name" value="WD40_repeat_dom_sf"/>
</dbReference>
<name>A0A4Z1TDB7_GIAMU</name>
<organism evidence="5 6">
    <name type="scientific">Giardia muris</name>
    <dbReference type="NCBI Taxonomy" id="5742"/>
    <lineage>
        <taxon>Eukaryota</taxon>
        <taxon>Metamonada</taxon>
        <taxon>Diplomonadida</taxon>
        <taxon>Hexamitidae</taxon>
        <taxon>Giardiinae</taxon>
        <taxon>Giardia</taxon>
    </lineage>
</organism>
<dbReference type="PANTHER" id="PTHR19842">
    <property type="entry name" value="G BETA-LIKE PROTEIN GBL"/>
    <property type="match status" value="1"/>
</dbReference>
<dbReference type="GO" id="GO:0031931">
    <property type="term" value="C:TORC1 complex"/>
    <property type="evidence" value="ECO:0007669"/>
    <property type="project" value="InterPro"/>
</dbReference>
<keyword evidence="6" id="KW-1185">Reference proteome</keyword>
<dbReference type="SMART" id="SM00320">
    <property type="entry name" value="WD40"/>
    <property type="match status" value="4"/>
</dbReference>
<dbReference type="InterPro" id="IPR001680">
    <property type="entry name" value="WD40_rpt"/>
</dbReference>